<accession>A0A7X0Y1W1</accession>
<evidence type="ECO:0000313" key="3">
    <source>
        <dbReference type="EMBL" id="MBC1935383.1"/>
    </source>
</evidence>
<feature type="domain" description="SGNH hydrolase-type esterase" evidence="2">
    <location>
        <begin position="44"/>
        <end position="243"/>
    </location>
</feature>
<dbReference type="GO" id="GO:0004622">
    <property type="term" value="F:phosphatidylcholine lysophospholipase activity"/>
    <property type="evidence" value="ECO:0007669"/>
    <property type="project" value="TreeGrafter"/>
</dbReference>
<sequence>MNKKKYWLAGIAIIILAAILTFYFIQKEQERKREEARVAVNLVAMGDSLTEGSGDEEKNGGYVGIVADKLEKRDDVKRVTTENYGVGGNRIDQLMKRLDTQPEFRQDVKEANAISITIGGNDVMKIVRAKLLDAKKKDFTKANQTFDTNLEKLLSDIRDLNALAPIYVFGIYNPYTTYFSEMKVFDEIIAEWNASTKEILADTPDTYFISVNKQLEERATTKVGKANPNLAGDMFHPNHSGYEKMANALYSKMVTSIQDGNLK</sequence>
<keyword evidence="1" id="KW-1133">Transmembrane helix</keyword>
<dbReference type="Pfam" id="PF13472">
    <property type="entry name" value="Lipase_GDSL_2"/>
    <property type="match status" value="1"/>
</dbReference>
<evidence type="ECO:0000256" key="1">
    <source>
        <dbReference type="SAM" id="Phobius"/>
    </source>
</evidence>
<dbReference type="SUPFAM" id="SSF52266">
    <property type="entry name" value="SGNH hydrolase"/>
    <property type="match status" value="1"/>
</dbReference>
<keyword evidence="1" id="KW-0812">Transmembrane</keyword>
<organism evidence="3 4">
    <name type="scientific">Listeria grandensis</name>
    <dbReference type="NCBI Taxonomy" id="1494963"/>
    <lineage>
        <taxon>Bacteria</taxon>
        <taxon>Bacillati</taxon>
        <taxon>Bacillota</taxon>
        <taxon>Bacilli</taxon>
        <taxon>Bacillales</taxon>
        <taxon>Listeriaceae</taxon>
        <taxon>Listeria</taxon>
    </lineage>
</organism>
<dbReference type="CDD" id="cd04506">
    <property type="entry name" value="SGNH_hydrolase_YpmR_like"/>
    <property type="match status" value="1"/>
</dbReference>
<reference evidence="3 4" key="1">
    <citation type="submission" date="2020-03" db="EMBL/GenBank/DDBJ databases">
        <title>Soil Listeria distribution.</title>
        <authorList>
            <person name="Liao J."/>
            <person name="Wiedmann M."/>
        </authorList>
    </citation>
    <scope>NUCLEOTIDE SEQUENCE [LARGE SCALE GENOMIC DNA]</scope>
    <source>
        <strain evidence="3 4">FSL L7-0741</strain>
    </source>
</reference>
<proteinExistence type="predicted"/>
<dbReference type="Gene3D" id="3.40.50.1110">
    <property type="entry name" value="SGNH hydrolase"/>
    <property type="match status" value="1"/>
</dbReference>
<keyword evidence="1" id="KW-0472">Membrane</keyword>
<evidence type="ECO:0000259" key="2">
    <source>
        <dbReference type="Pfam" id="PF13472"/>
    </source>
</evidence>
<feature type="transmembrane region" description="Helical" evidence="1">
    <location>
        <begin position="6"/>
        <end position="25"/>
    </location>
</feature>
<dbReference type="EMBL" id="JAARWN010000001">
    <property type="protein sequence ID" value="MBC1935383.1"/>
    <property type="molecule type" value="Genomic_DNA"/>
</dbReference>
<dbReference type="AlphaFoldDB" id="A0A7X0Y1W1"/>
<protein>
    <submittedName>
        <fullName evidence="3">SGNH/GDSL hydrolase family protein</fullName>
    </submittedName>
</protein>
<evidence type="ECO:0000313" key="4">
    <source>
        <dbReference type="Proteomes" id="UP000535908"/>
    </source>
</evidence>
<keyword evidence="3" id="KW-0378">Hydrolase</keyword>
<dbReference type="InterPro" id="IPR051532">
    <property type="entry name" value="Ester_Hydrolysis_Enzymes"/>
</dbReference>
<gene>
    <name evidence="3" type="ORF">HCA69_03330</name>
</gene>
<dbReference type="RefSeq" id="WP_185525496.1">
    <property type="nucleotide sequence ID" value="NZ_JAARWN010000001.1"/>
</dbReference>
<dbReference type="PANTHER" id="PTHR30383">
    <property type="entry name" value="THIOESTERASE 1/PROTEASE 1/LYSOPHOSPHOLIPASE L1"/>
    <property type="match status" value="1"/>
</dbReference>
<comment type="caution">
    <text evidence="3">The sequence shown here is derived from an EMBL/GenBank/DDBJ whole genome shotgun (WGS) entry which is preliminary data.</text>
</comment>
<dbReference type="Proteomes" id="UP000535908">
    <property type="component" value="Unassembled WGS sequence"/>
</dbReference>
<dbReference type="InterPro" id="IPR013830">
    <property type="entry name" value="SGNH_hydro"/>
</dbReference>
<dbReference type="PANTHER" id="PTHR30383:SF27">
    <property type="entry name" value="SPORE GERMINATION LIPASE LIPC"/>
    <property type="match status" value="1"/>
</dbReference>
<dbReference type="InterPro" id="IPR036514">
    <property type="entry name" value="SGNH_hydro_sf"/>
</dbReference>
<name>A0A7X0Y1W1_9LIST</name>